<sequence length="142" mass="16084">MNMPVDSITVVLFFIVVFLVVRMWKKTSSLKDRMASLQCVVNTLQEQQKEQEEKRERVFETEEPVEIEPPIQGEIEEAVPCETELNSGDTAHTIPAETMAVIMAAVMACGYAPTAVKEIRRVSLRKQKQSKWIMAGRLAGMR</sequence>
<protein>
    <recommendedName>
        <fullName evidence="5">Oxaloacetate decarboxylase, gamma chain</fullName>
    </recommendedName>
</protein>
<feature type="compositionally biased region" description="Basic and acidic residues" evidence="1">
    <location>
        <begin position="50"/>
        <end position="60"/>
    </location>
</feature>
<accession>A0A134CJM0</accession>
<evidence type="ECO:0000256" key="2">
    <source>
        <dbReference type="SAM" id="Phobius"/>
    </source>
</evidence>
<evidence type="ECO:0000313" key="3">
    <source>
        <dbReference type="EMBL" id="KXB92423.1"/>
    </source>
</evidence>
<dbReference type="STRING" id="1588748.HMPREF3182_00419"/>
<dbReference type="Proteomes" id="UP000070160">
    <property type="component" value="Unassembled WGS sequence"/>
</dbReference>
<name>A0A134CJM0_9FIRM</name>
<keyword evidence="4" id="KW-1185">Reference proteome</keyword>
<keyword evidence="2" id="KW-0472">Membrane</keyword>
<evidence type="ECO:0000313" key="4">
    <source>
        <dbReference type="Proteomes" id="UP000070160"/>
    </source>
</evidence>
<evidence type="ECO:0008006" key="5">
    <source>
        <dbReference type="Google" id="ProtNLM"/>
    </source>
</evidence>
<dbReference type="EMBL" id="LSDT01000012">
    <property type="protein sequence ID" value="KXB92423.1"/>
    <property type="molecule type" value="Genomic_DNA"/>
</dbReference>
<comment type="caution">
    <text evidence="3">The sequence shown here is derived from an EMBL/GenBank/DDBJ whole genome shotgun (WGS) entry which is preliminary data.</text>
</comment>
<dbReference type="AlphaFoldDB" id="A0A134CJM0"/>
<keyword evidence="2" id="KW-1133">Transmembrane helix</keyword>
<organism evidence="3 4">
    <name type="scientific">Megasphaera hutchinsoni</name>
    <dbReference type="NCBI Taxonomy" id="1588748"/>
    <lineage>
        <taxon>Bacteria</taxon>
        <taxon>Bacillati</taxon>
        <taxon>Bacillota</taxon>
        <taxon>Negativicutes</taxon>
        <taxon>Veillonellales</taxon>
        <taxon>Veillonellaceae</taxon>
        <taxon>Megasphaera</taxon>
    </lineage>
</organism>
<gene>
    <name evidence="3" type="ORF">HMPREF3182_00419</name>
</gene>
<feature type="transmembrane region" description="Helical" evidence="2">
    <location>
        <begin position="6"/>
        <end position="24"/>
    </location>
</feature>
<reference evidence="4" key="1">
    <citation type="submission" date="2016-01" db="EMBL/GenBank/DDBJ databases">
        <authorList>
            <person name="Mitreva M."/>
            <person name="Pepin K.H."/>
            <person name="Mihindukulasuriya K.A."/>
            <person name="Fulton R."/>
            <person name="Fronick C."/>
            <person name="O'Laughlin M."/>
            <person name="Miner T."/>
            <person name="Herter B."/>
            <person name="Rosa B.A."/>
            <person name="Cordes M."/>
            <person name="Tomlinson C."/>
            <person name="Wollam A."/>
            <person name="Palsikar V.B."/>
            <person name="Mardis E.R."/>
            <person name="Wilson R.K."/>
        </authorList>
    </citation>
    <scope>NUCLEOTIDE SEQUENCE [LARGE SCALE GENOMIC DNA]</scope>
    <source>
        <strain evidence="4">KA00182</strain>
    </source>
</reference>
<proteinExistence type="predicted"/>
<feature type="region of interest" description="Disordered" evidence="1">
    <location>
        <begin position="50"/>
        <end position="73"/>
    </location>
</feature>
<dbReference type="PATRIC" id="fig|1588748.3.peg.407"/>
<evidence type="ECO:0000256" key="1">
    <source>
        <dbReference type="SAM" id="MobiDB-lite"/>
    </source>
</evidence>
<keyword evidence="2" id="KW-0812">Transmembrane</keyword>